<sequence length="158" mass="19217">MSPRSPTKREKQFISVQQEWSTAFKMSLEKAMTELTERLHQEYLSDRQRMEKEIQNEYRRREEETKSIVFKEMEGELDRRIKELQAQHVLDLNQTKRKQWCRVCGNLSSYPCCWNVSYCSKECQHRNWREHRPSCRRKKEEQENRVKQEGSPEEATAD</sequence>
<dbReference type="GO" id="GO:0003714">
    <property type="term" value="F:transcription corepressor activity"/>
    <property type="evidence" value="ECO:0007669"/>
    <property type="project" value="InterPro"/>
</dbReference>
<evidence type="ECO:0000256" key="5">
    <source>
        <dbReference type="ARBA" id="ARBA00022771"/>
    </source>
</evidence>
<dbReference type="PANTHER" id="PTHR46379">
    <property type="entry name" value="ZINC FINGER MYND DOMAIN-CONTAINING"/>
    <property type="match status" value="1"/>
</dbReference>
<name>A0A4U5N6D3_STECR</name>
<evidence type="ECO:0000313" key="17">
    <source>
        <dbReference type="Proteomes" id="UP000298663"/>
    </source>
</evidence>
<evidence type="ECO:0000256" key="11">
    <source>
        <dbReference type="ARBA" id="ARBA00023242"/>
    </source>
</evidence>
<reference evidence="16 17" key="1">
    <citation type="journal article" date="2015" name="Genome Biol.">
        <title>Comparative genomics of Steinernema reveals deeply conserved gene regulatory networks.</title>
        <authorList>
            <person name="Dillman A.R."/>
            <person name="Macchietto M."/>
            <person name="Porter C.F."/>
            <person name="Rogers A."/>
            <person name="Williams B."/>
            <person name="Antoshechkin I."/>
            <person name="Lee M.M."/>
            <person name="Goodwin Z."/>
            <person name="Lu X."/>
            <person name="Lewis E.E."/>
            <person name="Goodrich-Blair H."/>
            <person name="Stock S.P."/>
            <person name="Adams B.J."/>
            <person name="Sternberg P.W."/>
            <person name="Mortazavi A."/>
        </authorList>
    </citation>
    <scope>NUCLEOTIDE SEQUENCE [LARGE SCALE GENOMIC DNA]</scope>
    <source>
        <strain evidence="16 17">ALL</strain>
    </source>
</reference>
<dbReference type="Gene3D" id="6.10.140.2220">
    <property type="match status" value="1"/>
</dbReference>
<evidence type="ECO:0000256" key="13">
    <source>
        <dbReference type="SAM" id="Coils"/>
    </source>
</evidence>
<dbReference type="GO" id="GO:0005634">
    <property type="term" value="C:nucleus"/>
    <property type="evidence" value="ECO:0007669"/>
    <property type="project" value="UniProtKB-SubCell"/>
</dbReference>
<feature type="compositionally biased region" description="Basic and acidic residues" evidence="14">
    <location>
        <begin position="132"/>
        <end position="150"/>
    </location>
</feature>
<feature type="region of interest" description="Disordered" evidence="14">
    <location>
        <begin position="132"/>
        <end position="158"/>
    </location>
</feature>
<reference evidence="16 17" key="2">
    <citation type="journal article" date="2019" name="G3 (Bethesda)">
        <title>Hybrid Assembly of the Genome of the Entomopathogenic Nematode Steinernema carpocapsae Identifies the X-Chromosome.</title>
        <authorList>
            <person name="Serra L."/>
            <person name="Macchietto M."/>
            <person name="Macias-Munoz A."/>
            <person name="McGill C.J."/>
            <person name="Rodriguez I.M."/>
            <person name="Rodriguez B."/>
            <person name="Murad R."/>
            <person name="Mortazavi A."/>
        </authorList>
    </citation>
    <scope>NUCLEOTIDE SEQUENCE [LARGE SCALE GENOMIC DNA]</scope>
    <source>
        <strain evidence="16 17">ALL</strain>
    </source>
</reference>
<protein>
    <recommendedName>
        <fullName evidence="15">MYND-type domain-containing protein</fullName>
    </recommendedName>
</protein>
<dbReference type="STRING" id="34508.A0A4U5N6D3"/>
<keyword evidence="11" id="KW-0539">Nucleus</keyword>
<keyword evidence="10" id="KW-0804">Transcription</keyword>
<evidence type="ECO:0000256" key="2">
    <source>
        <dbReference type="ARBA" id="ARBA00004286"/>
    </source>
</evidence>
<dbReference type="SUPFAM" id="SSF144232">
    <property type="entry name" value="HIT/MYND zinc finger-like"/>
    <property type="match status" value="1"/>
</dbReference>
<evidence type="ECO:0000256" key="3">
    <source>
        <dbReference type="ARBA" id="ARBA00022454"/>
    </source>
</evidence>
<dbReference type="FunFam" id="6.10.140.2220:FF:000002">
    <property type="entry name" value="Protein kinase C-binding protein 1 isoform C"/>
    <property type="match status" value="1"/>
</dbReference>
<evidence type="ECO:0000256" key="7">
    <source>
        <dbReference type="ARBA" id="ARBA00022853"/>
    </source>
</evidence>
<feature type="domain" description="MYND-type" evidence="15">
    <location>
        <begin position="101"/>
        <end position="135"/>
    </location>
</feature>
<keyword evidence="9" id="KW-0103">Bromodomain</keyword>
<keyword evidence="8" id="KW-0805">Transcription regulation</keyword>
<evidence type="ECO:0000256" key="12">
    <source>
        <dbReference type="PROSITE-ProRule" id="PRU00134"/>
    </source>
</evidence>
<keyword evidence="13" id="KW-0175">Coiled coil</keyword>
<dbReference type="InterPro" id="IPR047269">
    <property type="entry name" value="ZMY11"/>
</dbReference>
<keyword evidence="3" id="KW-0158">Chromosome</keyword>
<dbReference type="PROSITE" id="PS01360">
    <property type="entry name" value="ZF_MYND_1"/>
    <property type="match status" value="1"/>
</dbReference>
<dbReference type="Pfam" id="PF24324">
    <property type="entry name" value="MYND_ZMYND11_ZMYD8"/>
    <property type="match status" value="1"/>
</dbReference>
<keyword evidence="7" id="KW-0156">Chromatin regulator</keyword>
<dbReference type="OrthoDB" id="6272564at2759"/>
<evidence type="ECO:0000256" key="14">
    <source>
        <dbReference type="SAM" id="MobiDB-lite"/>
    </source>
</evidence>
<evidence type="ECO:0000256" key="6">
    <source>
        <dbReference type="ARBA" id="ARBA00022833"/>
    </source>
</evidence>
<accession>A0A4U5N6D3</accession>
<dbReference type="GO" id="GO:0005694">
    <property type="term" value="C:chromosome"/>
    <property type="evidence" value="ECO:0007669"/>
    <property type="project" value="UniProtKB-SubCell"/>
</dbReference>
<dbReference type="InterPro" id="IPR057053">
    <property type="entry name" value="MYND_ZMYND11_ZMYD8"/>
</dbReference>
<evidence type="ECO:0000256" key="8">
    <source>
        <dbReference type="ARBA" id="ARBA00023015"/>
    </source>
</evidence>
<dbReference type="GO" id="GO:0034243">
    <property type="term" value="P:regulation of transcription elongation by RNA polymerase II"/>
    <property type="evidence" value="ECO:0007669"/>
    <property type="project" value="InterPro"/>
</dbReference>
<evidence type="ECO:0000259" key="15">
    <source>
        <dbReference type="PROSITE" id="PS50865"/>
    </source>
</evidence>
<keyword evidence="6" id="KW-0862">Zinc</keyword>
<keyword evidence="4" id="KW-0479">Metal-binding</keyword>
<evidence type="ECO:0000256" key="10">
    <source>
        <dbReference type="ARBA" id="ARBA00023163"/>
    </source>
</evidence>
<feature type="coiled-coil region" evidence="13">
    <location>
        <begin position="40"/>
        <end position="67"/>
    </location>
</feature>
<dbReference type="InterPro" id="IPR002893">
    <property type="entry name" value="Znf_MYND"/>
</dbReference>
<dbReference type="GO" id="GO:0009966">
    <property type="term" value="P:regulation of signal transduction"/>
    <property type="evidence" value="ECO:0007669"/>
    <property type="project" value="TreeGrafter"/>
</dbReference>
<organism evidence="16 17">
    <name type="scientific">Steinernema carpocapsae</name>
    <name type="common">Entomopathogenic nematode</name>
    <dbReference type="NCBI Taxonomy" id="34508"/>
    <lineage>
        <taxon>Eukaryota</taxon>
        <taxon>Metazoa</taxon>
        <taxon>Ecdysozoa</taxon>
        <taxon>Nematoda</taxon>
        <taxon>Chromadorea</taxon>
        <taxon>Rhabditida</taxon>
        <taxon>Tylenchina</taxon>
        <taxon>Panagrolaimomorpha</taxon>
        <taxon>Strongyloidoidea</taxon>
        <taxon>Steinernematidae</taxon>
        <taxon>Steinernema</taxon>
    </lineage>
</organism>
<comment type="subcellular location">
    <subcellularLocation>
        <location evidence="2">Chromosome</location>
    </subcellularLocation>
    <subcellularLocation>
        <location evidence="1">Nucleus</location>
    </subcellularLocation>
</comment>
<dbReference type="Proteomes" id="UP000298663">
    <property type="component" value="Unassembled WGS sequence"/>
</dbReference>
<dbReference type="PANTHER" id="PTHR46379:SF1">
    <property type="entry name" value="ZINC FINGER MYND DOMAIN-CONTAINING PROTEIN 11"/>
    <property type="match status" value="1"/>
</dbReference>
<evidence type="ECO:0000256" key="4">
    <source>
        <dbReference type="ARBA" id="ARBA00022723"/>
    </source>
</evidence>
<comment type="caution">
    <text evidence="16">The sequence shown here is derived from an EMBL/GenBank/DDBJ whole genome shotgun (WGS) entry which is preliminary data.</text>
</comment>
<dbReference type="PROSITE" id="PS50865">
    <property type="entry name" value="ZF_MYND_2"/>
    <property type="match status" value="1"/>
</dbReference>
<dbReference type="EMBL" id="AZBU02000005">
    <property type="protein sequence ID" value="TKR77872.1"/>
    <property type="molecule type" value="Genomic_DNA"/>
</dbReference>
<proteinExistence type="predicted"/>
<evidence type="ECO:0000256" key="1">
    <source>
        <dbReference type="ARBA" id="ARBA00004123"/>
    </source>
</evidence>
<gene>
    <name evidence="16" type="ORF">L596_018771</name>
</gene>
<dbReference type="GO" id="GO:0140006">
    <property type="term" value="F:histone H3 reader activity"/>
    <property type="evidence" value="ECO:0007669"/>
    <property type="project" value="UniProtKB-ARBA"/>
</dbReference>
<keyword evidence="17" id="KW-1185">Reference proteome</keyword>
<evidence type="ECO:0000256" key="9">
    <source>
        <dbReference type="ARBA" id="ARBA00023117"/>
    </source>
</evidence>
<dbReference type="GO" id="GO:0008270">
    <property type="term" value="F:zinc ion binding"/>
    <property type="evidence" value="ECO:0007669"/>
    <property type="project" value="UniProtKB-KW"/>
</dbReference>
<dbReference type="AlphaFoldDB" id="A0A4U5N6D3"/>
<evidence type="ECO:0000313" key="16">
    <source>
        <dbReference type="EMBL" id="TKR77872.1"/>
    </source>
</evidence>
<keyword evidence="5 12" id="KW-0863">Zinc-finger</keyword>